<dbReference type="EMBL" id="JBHRTP010000009">
    <property type="protein sequence ID" value="MFC3107280.1"/>
    <property type="molecule type" value="Genomic_DNA"/>
</dbReference>
<comment type="caution">
    <text evidence="1">The sequence shown here is derived from an EMBL/GenBank/DDBJ whole genome shotgun (WGS) entry which is preliminary data.</text>
</comment>
<reference evidence="2" key="1">
    <citation type="journal article" date="2019" name="Int. J. Syst. Evol. Microbiol.">
        <title>The Global Catalogue of Microorganisms (GCM) 10K type strain sequencing project: providing services to taxonomists for standard genome sequencing and annotation.</title>
        <authorList>
            <consortium name="The Broad Institute Genomics Platform"/>
            <consortium name="The Broad Institute Genome Sequencing Center for Infectious Disease"/>
            <person name="Wu L."/>
            <person name="Ma J."/>
        </authorList>
    </citation>
    <scope>NUCLEOTIDE SEQUENCE [LARGE SCALE GENOMIC DNA]</scope>
    <source>
        <strain evidence="2">KCTC 42986</strain>
    </source>
</reference>
<protein>
    <recommendedName>
        <fullName evidence="3">TetR family transcriptional regulator</fullName>
    </recommendedName>
</protein>
<proteinExistence type="predicted"/>
<accession>A0ABV7F156</accession>
<name>A0ABV7F156_9BURK</name>
<evidence type="ECO:0000313" key="1">
    <source>
        <dbReference type="EMBL" id="MFC3107280.1"/>
    </source>
</evidence>
<evidence type="ECO:0008006" key="3">
    <source>
        <dbReference type="Google" id="ProtNLM"/>
    </source>
</evidence>
<gene>
    <name evidence="1" type="ORF">ACFOFO_04770</name>
</gene>
<sequence>MNPSACPAAKLLEVDRIDLAVLAFAGTATITDLAAEHDVSGKLVYQRTNKASAALAEVFASSAPHNEVLFELPVTSVFSVLLEIPGVSAAGGADPQQEPQEGKRVLHRLLAHA</sequence>
<organism evidence="1 2">
    <name type="scientific">Undibacterium arcticum</name>
    <dbReference type="NCBI Taxonomy" id="1762892"/>
    <lineage>
        <taxon>Bacteria</taxon>
        <taxon>Pseudomonadati</taxon>
        <taxon>Pseudomonadota</taxon>
        <taxon>Betaproteobacteria</taxon>
        <taxon>Burkholderiales</taxon>
        <taxon>Oxalobacteraceae</taxon>
        <taxon>Undibacterium</taxon>
    </lineage>
</organism>
<dbReference type="RefSeq" id="WP_390328976.1">
    <property type="nucleotide sequence ID" value="NZ_JBHRTP010000009.1"/>
</dbReference>
<keyword evidence="2" id="KW-1185">Reference proteome</keyword>
<evidence type="ECO:0000313" key="2">
    <source>
        <dbReference type="Proteomes" id="UP001595530"/>
    </source>
</evidence>
<dbReference type="Proteomes" id="UP001595530">
    <property type="component" value="Unassembled WGS sequence"/>
</dbReference>